<dbReference type="Proteomes" id="UP001632037">
    <property type="component" value="Unassembled WGS sequence"/>
</dbReference>
<evidence type="ECO:0000256" key="2">
    <source>
        <dbReference type="ARBA" id="ARBA00022723"/>
    </source>
</evidence>
<accession>A0ABD3EZZ2</accession>
<dbReference type="AlphaFoldDB" id="A0ABD3EZZ2"/>
<comment type="caution">
    <text evidence="9">The sequence shown here is derived from an EMBL/GenBank/DDBJ whole genome shotgun (WGS) entry which is preliminary data.</text>
</comment>
<keyword evidence="10" id="KW-1185">Reference proteome</keyword>
<protein>
    <recommendedName>
        <fullName evidence="8">MYND-type domain-containing protein</fullName>
    </recommendedName>
</protein>
<feature type="compositionally biased region" description="Acidic residues" evidence="7">
    <location>
        <begin position="132"/>
        <end position="151"/>
    </location>
</feature>
<dbReference type="GO" id="GO:0005737">
    <property type="term" value="C:cytoplasm"/>
    <property type="evidence" value="ECO:0007669"/>
    <property type="project" value="UniProtKB-ARBA"/>
</dbReference>
<dbReference type="PROSITE" id="PS01360">
    <property type="entry name" value="ZF_MYND_1"/>
    <property type="match status" value="1"/>
</dbReference>
<comment type="similarity">
    <text evidence="1">Belongs to the CCDC53 family.</text>
</comment>
<dbReference type="Pfam" id="PF10152">
    <property type="entry name" value="CCDC53"/>
    <property type="match status" value="3"/>
</dbReference>
<evidence type="ECO:0000256" key="6">
    <source>
        <dbReference type="SAM" id="Coils"/>
    </source>
</evidence>
<dbReference type="InterPro" id="IPR002893">
    <property type="entry name" value="Znf_MYND"/>
</dbReference>
<feature type="region of interest" description="Disordered" evidence="7">
    <location>
        <begin position="355"/>
        <end position="389"/>
    </location>
</feature>
<dbReference type="GO" id="GO:0008270">
    <property type="term" value="F:zinc ion binding"/>
    <property type="evidence" value="ECO:0007669"/>
    <property type="project" value="UniProtKB-KW"/>
</dbReference>
<dbReference type="EMBL" id="JBIMZQ010000043">
    <property type="protein sequence ID" value="KAL3660063.1"/>
    <property type="molecule type" value="Genomic_DNA"/>
</dbReference>
<dbReference type="PANTHER" id="PTHR13015:SF0">
    <property type="entry name" value="WASH COMPLEX SUBUNIT 3"/>
    <property type="match status" value="1"/>
</dbReference>
<dbReference type="SUPFAM" id="SSF144232">
    <property type="entry name" value="HIT/MYND zinc finger-like"/>
    <property type="match status" value="1"/>
</dbReference>
<evidence type="ECO:0000259" key="8">
    <source>
        <dbReference type="PROSITE" id="PS50865"/>
    </source>
</evidence>
<feature type="coiled-coil region" evidence="6">
    <location>
        <begin position="196"/>
        <end position="241"/>
    </location>
</feature>
<reference evidence="9 10" key="1">
    <citation type="submission" date="2024-09" db="EMBL/GenBank/DDBJ databases">
        <title>Genome sequencing and assembly of Phytophthora oleae, isolate VK10A, causative agent of rot of olive drupes.</title>
        <authorList>
            <person name="Conti Taguali S."/>
            <person name="Riolo M."/>
            <person name="La Spada F."/>
            <person name="Cacciola S.O."/>
            <person name="Dionisio G."/>
        </authorList>
    </citation>
    <scope>NUCLEOTIDE SEQUENCE [LARGE SCALE GENOMIC DNA]</scope>
    <source>
        <strain evidence="9 10">VK10A</strain>
    </source>
</reference>
<proteinExistence type="inferred from homology"/>
<feature type="compositionally biased region" description="Gly residues" evidence="7">
    <location>
        <begin position="502"/>
        <end position="519"/>
    </location>
</feature>
<evidence type="ECO:0000256" key="3">
    <source>
        <dbReference type="ARBA" id="ARBA00022771"/>
    </source>
</evidence>
<feature type="region of interest" description="Disordered" evidence="7">
    <location>
        <begin position="498"/>
        <end position="524"/>
    </location>
</feature>
<dbReference type="PROSITE" id="PS50865">
    <property type="entry name" value="ZF_MYND_2"/>
    <property type="match status" value="1"/>
</dbReference>
<evidence type="ECO:0000256" key="7">
    <source>
        <dbReference type="SAM" id="MobiDB-lite"/>
    </source>
</evidence>
<sequence>MSFPSPSNLVAKISKVQPQLVPSSQTRLWYFCRIQHEKTAQVLHSDPKKLRVNHIMADSDSDDELMSRLTSMDMGFAAASGEDCDYCATPNASLPCTICNQAMYCSETCKRRHARAHRNFCIKTRMEKEAAEQEEEEDSEEEEDESDSESEDVAHAPLSAARGGAGVAIPGLSPNQIKKLLDLASKADAVSTSSSIDKLQKQISQLMADKKNGDTRERGSSRASLKEIKALQQKLSELEIKTQNVAYAPQSGNIMAPTSIYTALRVKDDPAMAKYFRLKSMEMPIEQIKSKMKADGVSPDLLDTPDAISPNDPGPEKGAYVPMTVAEDPVFKKYFKLKSIDMPIDQIKAKMKTEGVDPDLLDNPNSVSPNDPGPPVQISSGYPSNGMSSPLQGASGGFSWTSMPTAAPVVPYDPLYVKDDPKFLKYFKLRQMGMPDEQIKLKMKADEVDPELLDCPDDVSPNDPGPPAQAPVSPTGPVSMEQLFSILMQHQQIIQQVSNGGSLSGGRGRGSSGGGGAVGGMPPRSVEDQMAQELAAAESAIDDIFGDESQQSKGPGGMNMIEQLEKKARKESNKKLVENRDKVNRLVAELLATTLSTDEEAIAFYKTIAPKLEEFGLALGSDSVQTWSSRLLIKNKDTRDWYFSEQERLDAGKAYGRLWGLSFLERDAGQLIAKRAQILNAPATMRAIAKGKPELIDKFTQLLKDTVKLKHKVFKSGSYAAEVRQLHTFNIPERFEERGTELIDSAVVLADASMDLAEEEFRSLENATRAKKIRALAVVHAAEKAVTLVGIVKKIGTQGVNEVRLREVEATLAKIKDVYLTGEKEEEEEDDVL</sequence>
<gene>
    <name evidence="9" type="ORF">V7S43_014986</name>
</gene>
<organism evidence="9 10">
    <name type="scientific">Phytophthora oleae</name>
    <dbReference type="NCBI Taxonomy" id="2107226"/>
    <lineage>
        <taxon>Eukaryota</taxon>
        <taxon>Sar</taxon>
        <taxon>Stramenopiles</taxon>
        <taxon>Oomycota</taxon>
        <taxon>Peronosporomycetes</taxon>
        <taxon>Peronosporales</taxon>
        <taxon>Peronosporaceae</taxon>
        <taxon>Phytophthora</taxon>
    </lineage>
</organism>
<feature type="domain" description="MYND-type" evidence="8">
    <location>
        <begin position="84"/>
        <end position="121"/>
    </location>
</feature>
<feature type="compositionally biased region" description="Polar residues" evidence="7">
    <location>
        <begin position="377"/>
        <end position="389"/>
    </location>
</feature>
<name>A0ABD3EZZ2_9STRA</name>
<evidence type="ECO:0000256" key="4">
    <source>
        <dbReference type="ARBA" id="ARBA00022833"/>
    </source>
</evidence>
<keyword evidence="3 5" id="KW-0863">Zinc-finger</keyword>
<feature type="region of interest" description="Disordered" evidence="7">
    <location>
        <begin position="128"/>
        <end position="153"/>
    </location>
</feature>
<keyword evidence="2" id="KW-0479">Metal-binding</keyword>
<evidence type="ECO:0000256" key="5">
    <source>
        <dbReference type="PROSITE-ProRule" id="PRU00134"/>
    </source>
</evidence>
<evidence type="ECO:0000256" key="1">
    <source>
        <dbReference type="ARBA" id="ARBA00006290"/>
    </source>
</evidence>
<dbReference type="InterPro" id="IPR019309">
    <property type="entry name" value="WASHC3"/>
</dbReference>
<dbReference type="PANTHER" id="PTHR13015">
    <property type="entry name" value="PROTEIN AD-016-RELATED"/>
    <property type="match status" value="1"/>
</dbReference>
<dbReference type="Pfam" id="PF01753">
    <property type="entry name" value="zf-MYND"/>
    <property type="match status" value="1"/>
</dbReference>
<keyword evidence="6" id="KW-0175">Coiled coil</keyword>
<evidence type="ECO:0000313" key="10">
    <source>
        <dbReference type="Proteomes" id="UP001632037"/>
    </source>
</evidence>
<feature type="region of interest" description="Disordered" evidence="7">
    <location>
        <begin position="453"/>
        <end position="477"/>
    </location>
</feature>
<evidence type="ECO:0000313" key="9">
    <source>
        <dbReference type="EMBL" id="KAL3660063.1"/>
    </source>
</evidence>
<keyword evidence="4" id="KW-0862">Zinc</keyword>
<dbReference type="Gene3D" id="6.10.140.2220">
    <property type="match status" value="1"/>
</dbReference>